<evidence type="ECO:0000313" key="1">
    <source>
        <dbReference type="EMBL" id="MBD5778436.1"/>
    </source>
</evidence>
<proteinExistence type="predicted"/>
<reference evidence="1" key="1">
    <citation type="submission" date="2020-09" db="EMBL/GenBank/DDBJ databases">
        <title>Pelagicoccus enzymogenes sp. nov. with an EPS production, isolated from marine sediment.</title>
        <authorList>
            <person name="Feng X."/>
        </authorList>
    </citation>
    <scope>NUCLEOTIDE SEQUENCE</scope>
    <source>
        <strain evidence="1">NFK12</strain>
    </source>
</reference>
<dbReference type="AlphaFoldDB" id="A0A927F675"/>
<comment type="caution">
    <text evidence="1">The sequence shown here is derived from an EMBL/GenBank/DDBJ whole genome shotgun (WGS) entry which is preliminary data.</text>
</comment>
<protein>
    <submittedName>
        <fullName evidence="1">Uncharacterized protein</fullName>
    </submittedName>
</protein>
<dbReference type="Proteomes" id="UP000622317">
    <property type="component" value="Unassembled WGS sequence"/>
</dbReference>
<organism evidence="1 2">
    <name type="scientific">Pelagicoccus enzymogenes</name>
    <dbReference type="NCBI Taxonomy" id="2773457"/>
    <lineage>
        <taxon>Bacteria</taxon>
        <taxon>Pseudomonadati</taxon>
        <taxon>Verrucomicrobiota</taxon>
        <taxon>Opitutia</taxon>
        <taxon>Puniceicoccales</taxon>
        <taxon>Pelagicoccaceae</taxon>
        <taxon>Pelagicoccus</taxon>
    </lineage>
</organism>
<evidence type="ECO:0000313" key="2">
    <source>
        <dbReference type="Proteomes" id="UP000622317"/>
    </source>
</evidence>
<gene>
    <name evidence="1" type="ORF">IEN85_02950</name>
</gene>
<keyword evidence="2" id="KW-1185">Reference proteome</keyword>
<sequence>MAPAHWFFCRRIEIPSDLDKGEEEGFALLELEALSPFPLDHLHYGYRLDKAGRFAFVFAAYKRRFEKVDQAAWKRGDAVLPDFLLALHAAARSEEGLVLVTEKSFAAFSFDDSSELPASFYAEARQLDAEEGEEVPSLKSQLNRFESIAKSRLGISRLRIWYANTEAKWIGQTAWFGAVDSSESPVARADFSRSQLWKADLRDPEQIELAQKEERQNAILWKGLGALAALVALILLGEVYWGASSAYLSYRNSKIAERTPLVEEIQGLQSTSNTLRGFLESDLQPFEMIEALLPMQQHPDIIYRKFETEGPDVLVIDARANNQTQVTEFKKRLDRFDKISSVELSKQVNKPTGSTFTATIRFKFGAFYQLAGGTQ</sequence>
<name>A0A927F675_9BACT</name>
<accession>A0A927F675</accession>
<dbReference type="EMBL" id="JACYFG010000006">
    <property type="protein sequence ID" value="MBD5778436.1"/>
    <property type="molecule type" value="Genomic_DNA"/>
</dbReference>